<accession>A0A4C2A7U2</accession>
<evidence type="ECO:0000313" key="2">
    <source>
        <dbReference type="Proteomes" id="UP000299102"/>
    </source>
</evidence>
<proteinExistence type="predicted"/>
<comment type="caution">
    <text evidence="1">The sequence shown here is derived from an EMBL/GenBank/DDBJ whole genome shotgun (WGS) entry which is preliminary data.</text>
</comment>
<dbReference type="EMBL" id="BGZK01002827">
    <property type="protein sequence ID" value="GBP96726.1"/>
    <property type="molecule type" value="Genomic_DNA"/>
</dbReference>
<dbReference type="AlphaFoldDB" id="A0A4C2A7U2"/>
<organism evidence="1 2">
    <name type="scientific">Eumeta variegata</name>
    <name type="common">Bagworm moth</name>
    <name type="synonym">Eumeta japonica</name>
    <dbReference type="NCBI Taxonomy" id="151549"/>
    <lineage>
        <taxon>Eukaryota</taxon>
        <taxon>Metazoa</taxon>
        <taxon>Ecdysozoa</taxon>
        <taxon>Arthropoda</taxon>
        <taxon>Hexapoda</taxon>
        <taxon>Insecta</taxon>
        <taxon>Pterygota</taxon>
        <taxon>Neoptera</taxon>
        <taxon>Endopterygota</taxon>
        <taxon>Lepidoptera</taxon>
        <taxon>Glossata</taxon>
        <taxon>Ditrysia</taxon>
        <taxon>Tineoidea</taxon>
        <taxon>Psychidae</taxon>
        <taxon>Oiketicinae</taxon>
        <taxon>Eumeta</taxon>
    </lineage>
</organism>
<name>A0A4C2A7U2_EUMVA</name>
<evidence type="ECO:0000313" key="1">
    <source>
        <dbReference type="EMBL" id="GBP96726.1"/>
    </source>
</evidence>
<reference evidence="1 2" key="1">
    <citation type="journal article" date="2019" name="Commun. Biol.">
        <title>The bagworm genome reveals a unique fibroin gene that provides high tensile strength.</title>
        <authorList>
            <person name="Kono N."/>
            <person name="Nakamura H."/>
            <person name="Ohtoshi R."/>
            <person name="Tomita M."/>
            <person name="Numata K."/>
            <person name="Arakawa K."/>
        </authorList>
    </citation>
    <scope>NUCLEOTIDE SEQUENCE [LARGE SCALE GENOMIC DNA]</scope>
</reference>
<sequence length="255" mass="28118">MSPFQKGKPNTPLACREGQSEGGRYVLLRKGCPPSCQFVTGVIAAVGSMSPHPLKVKDLMAAWVSVMISLSKSNILWNNHFAALLIANIFARKALQPSSSLKHNLTLRFSMYTPQTFLLLDPSVYIRMDAGVHRVPSPICVSNLPSKKWFRDAIIDQRLPPNCNPIERIGFTTISQSQSTPFSPKAPCPIYGRLRTYMADIALAVLARMFSFQVSLPSKMTPKTLPYWLGPGIPNKWLEADKLPSSQESVGGNST</sequence>
<dbReference type="Proteomes" id="UP000299102">
    <property type="component" value="Unassembled WGS sequence"/>
</dbReference>
<protein>
    <submittedName>
        <fullName evidence="1">Uncharacterized protein</fullName>
    </submittedName>
</protein>
<keyword evidence="2" id="KW-1185">Reference proteome</keyword>
<gene>
    <name evidence="1" type="ORF">EVAR_73554_1</name>
</gene>